<evidence type="ECO:0000313" key="1">
    <source>
        <dbReference type="EMBL" id="GBN50422.1"/>
    </source>
</evidence>
<name>A0A4Y2PH05_ARAVE</name>
<dbReference type="EMBL" id="BGPR01011262">
    <property type="protein sequence ID" value="GBN50422.1"/>
    <property type="molecule type" value="Genomic_DNA"/>
</dbReference>
<evidence type="ECO:0000313" key="2">
    <source>
        <dbReference type="Proteomes" id="UP000499080"/>
    </source>
</evidence>
<proteinExistence type="predicted"/>
<keyword evidence="2" id="KW-1185">Reference proteome</keyword>
<dbReference type="AlphaFoldDB" id="A0A4Y2PH05"/>
<comment type="caution">
    <text evidence="1">The sequence shown here is derived from an EMBL/GenBank/DDBJ whole genome shotgun (WGS) entry which is preliminary data.</text>
</comment>
<gene>
    <name evidence="1" type="ORF">AVEN_206904_1</name>
</gene>
<organism evidence="1 2">
    <name type="scientific">Araneus ventricosus</name>
    <name type="common">Orbweaver spider</name>
    <name type="synonym">Epeira ventricosa</name>
    <dbReference type="NCBI Taxonomy" id="182803"/>
    <lineage>
        <taxon>Eukaryota</taxon>
        <taxon>Metazoa</taxon>
        <taxon>Ecdysozoa</taxon>
        <taxon>Arthropoda</taxon>
        <taxon>Chelicerata</taxon>
        <taxon>Arachnida</taxon>
        <taxon>Araneae</taxon>
        <taxon>Araneomorphae</taxon>
        <taxon>Entelegynae</taxon>
        <taxon>Araneoidea</taxon>
        <taxon>Araneidae</taxon>
        <taxon>Araneus</taxon>
    </lineage>
</organism>
<dbReference type="Proteomes" id="UP000499080">
    <property type="component" value="Unassembled WGS sequence"/>
</dbReference>
<sequence>MFVFLYPPLPTLSSLPPTGPSRAPNWSFAYPQLVFRVPQLALRVSPTGPSRTPIGPSGIPGVRVPQLGNSALLHLLDGSLFFETGESWFEVRFHQRSIRYEGGVRVKAVGFGRPSVGEGWKFRIKGCHRMSRHPGMVQIDEARPIIAIV</sequence>
<accession>A0A4Y2PH05</accession>
<reference evidence="1 2" key="1">
    <citation type="journal article" date="2019" name="Sci. Rep.">
        <title>Orb-weaving spider Araneus ventricosus genome elucidates the spidroin gene catalogue.</title>
        <authorList>
            <person name="Kono N."/>
            <person name="Nakamura H."/>
            <person name="Ohtoshi R."/>
            <person name="Moran D.A.P."/>
            <person name="Shinohara A."/>
            <person name="Yoshida Y."/>
            <person name="Fujiwara M."/>
            <person name="Mori M."/>
            <person name="Tomita M."/>
            <person name="Arakawa K."/>
        </authorList>
    </citation>
    <scope>NUCLEOTIDE SEQUENCE [LARGE SCALE GENOMIC DNA]</scope>
</reference>
<protein>
    <submittedName>
        <fullName evidence="1">Uncharacterized protein</fullName>
    </submittedName>
</protein>